<gene>
    <name evidence="1" type="ORF">LPQ35_09515</name>
</gene>
<dbReference type="Proteomes" id="UP001492541">
    <property type="component" value="Chromosome"/>
</dbReference>
<keyword evidence="2" id="KW-1185">Reference proteome</keyword>
<dbReference type="RefSeq" id="WP_193807426.1">
    <property type="nucleotide sequence ID" value="NZ_CP087714.1"/>
</dbReference>
<dbReference type="GeneID" id="90449930"/>
<protein>
    <recommendedName>
        <fullName evidence="3">HMA domain-containing protein</fullName>
    </recommendedName>
</protein>
<proteinExistence type="predicted"/>
<sequence>MISVNCAGCFEAGSNLEILTVKKHRMRLDDAKEIIDALEGIGYHFSHFEGSLMVFKRGGE</sequence>
<evidence type="ECO:0000313" key="2">
    <source>
        <dbReference type="Proteomes" id="UP001492541"/>
    </source>
</evidence>
<dbReference type="EMBL" id="CP087714">
    <property type="protein sequence ID" value="XAT63481.1"/>
    <property type="molecule type" value="Genomic_DNA"/>
</dbReference>
<name>A0ABZ3H1P9_GEOAI</name>
<accession>A0ABZ3H1P9</accession>
<organism evidence="1 2">
    <name type="scientific">Geoglobus acetivorans</name>
    <dbReference type="NCBI Taxonomy" id="565033"/>
    <lineage>
        <taxon>Archaea</taxon>
        <taxon>Methanobacteriati</taxon>
        <taxon>Methanobacteriota</taxon>
        <taxon>Archaeoglobi</taxon>
        <taxon>Archaeoglobales</taxon>
        <taxon>Archaeoglobaceae</taxon>
        <taxon>Geoglobus</taxon>
    </lineage>
</organism>
<evidence type="ECO:0000313" key="1">
    <source>
        <dbReference type="EMBL" id="XAT63481.1"/>
    </source>
</evidence>
<evidence type="ECO:0008006" key="3">
    <source>
        <dbReference type="Google" id="ProtNLM"/>
    </source>
</evidence>
<reference evidence="1 2" key="1">
    <citation type="submission" date="2021-11" db="EMBL/GenBank/DDBJ databases">
        <title>Whole genome of Geoglobus acetivorans.</title>
        <authorList>
            <person name="Liu D."/>
        </authorList>
    </citation>
    <scope>NUCLEOTIDE SEQUENCE [LARGE SCALE GENOMIC DNA]</scope>
    <source>
        <strain evidence="1 2">SBH6</strain>
    </source>
</reference>